<evidence type="ECO:0000313" key="12">
    <source>
        <dbReference type="Proteomes" id="UP000523863"/>
    </source>
</evidence>
<dbReference type="SUPFAM" id="SSF54909">
    <property type="entry name" value="Dimeric alpha+beta barrel"/>
    <property type="match status" value="1"/>
</dbReference>
<evidence type="ECO:0000256" key="2">
    <source>
        <dbReference type="ARBA" id="ARBA00022617"/>
    </source>
</evidence>
<comment type="pathway">
    <text evidence="9">Porphyrin-containing compound metabolism; protoheme biosynthesis.</text>
</comment>
<sequence>MGTKKEEEQMSDQDQRPAASTGSDYRPEHSSPVMGERARENDTFYYTLWTVFRRGETDGDRSEGVDAFDTLVNELKKQDVIVRGAYDVSAMREDADVMVWLHGASFESLQSAVRQIRRSYLFDGTEISWSSFGVHREAEFAKDHSPAFARGLEPLEWLCVYPFVRSHDWYLLDPKERGKMLRDHGILGRDFPMVQANTVAAFALGDYEWMIALEAPDVIDLVDMMRHLRYTDARNHVREETPFYTGKRISTAEIAEVLR</sequence>
<evidence type="ECO:0000256" key="6">
    <source>
        <dbReference type="ARBA" id="ARBA00030236"/>
    </source>
</evidence>
<comment type="function">
    <text evidence="9">Involved in coproporphyrin-dependent heme b biosynthesis. Catalyzes the decarboxylation of Fe-coproporphyrin III (coproheme) to heme b (protoheme IX), the last step of the pathway. The reaction occurs in a stepwise manner with a three-propionate intermediate.</text>
</comment>
<dbReference type="GO" id="GO:0020037">
    <property type="term" value="F:heme binding"/>
    <property type="evidence" value="ECO:0007669"/>
    <property type="project" value="InterPro"/>
</dbReference>
<keyword evidence="3 9" id="KW-0479">Metal-binding</keyword>
<comment type="catalytic activity">
    <reaction evidence="7">
        <text>Fe-coproporphyrin III + 2 H2O2 + 2 H(+) = heme b + 2 CO2 + 4 H2O</text>
        <dbReference type="Rhea" id="RHEA:56516"/>
        <dbReference type="ChEBI" id="CHEBI:15377"/>
        <dbReference type="ChEBI" id="CHEBI:15378"/>
        <dbReference type="ChEBI" id="CHEBI:16240"/>
        <dbReference type="ChEBI" id="CHEBI:16526"/>
        <dbReference type="ChEBI" id="CHEBI:60344"/>
        <dbReference type="ChEBI" id="CHEBI:68438"/>
        <dbReference type="EC" id="1.3.98.5"/>
    </reaction>
    <physiologicalReaction direction="left-to-right" evidence="7">
        <dbReference type="Rhea" id="RHEA:56517"/>
    </physiologicalReaction>
</comment>
<evidence type="ECO:0000256" key="9">
    <source>
        <dbReference type="HAMAP-Rule" id="MF_02244"/>
    </source>
</evidence>
<evidence type="ECO:0000256" key="3">
    <source>
        <dbReference type="ARBA" id="ARBA00022723"/>
    </source>
</evidence>
<evidence type="ECO:0000256" key="1">
    <source>
        <dbReference type="ARBA" id="ARBA00014413"/>
    </source>
</evidence>
<dbReference type="AlphaFoldDB" id="A0A7W8Y937"/>
<comment type="catalytic activity">
    <reaction evidence="9">
        <text>harderoheme III + H2O2 + H(+) = heme b + CO2 + 2 H2O</text>
        <dbReference type="Rhea" id="RHEA:57944"/>
        <dbReference type="ChEBI" id="CHEBI:15377"/>
        <dbReference type="ChEBI" id="CHEBI:15378"/>
        <dbReference type="ChEBI" id="CHEBI:16240"/>
        <dbReference type="ChEBI" id="CHEBI:16526"/>
        <dbReference type="ChEBI" id="CHEBI:60344"/>
        <dbReference type="ChEBI" id="CHEBI:142463"/>
    </reaction>
</comment>
<comment type="caution">
    <text evidence="11">The sequence shown here is derived from an EMBL/GenBank/DDBJ whole genome shotgun (WGS) entry which is preliminary data.</text>
</comment>
<proteinExistence type="inferred from homology"/>
<comment type="similarity">
    <text evidence="9">Belongs to the ChdC family. Type 2 subfamily.</text>
</comment>
<dbReference type="PANTHER" id="PTHR36843:SF1">
    <property type="entry name" value="COPROHEME DECARBOXYLASE"/>
    <property type="match status" value="1"/>
</dbReference>
<evidence type="ECO:0000256" key="5">
    <source>
        <dbReference type="ARBA" id="ARBA00029882"/>
    </source>
</evidence>
<dbReference type="EMBL" id="JACHBL010000001">
    <property type="protein sequence ID" value="MBB5597203.1"/>
    <property type="molecule type" value="Genomic_DNA"/>
</dbReference>
<name>A0A7W8Y937_9MICC</name>
<gene>
    <name evidence="9" type="primary">chdC</name>
    <name evidence="11" type="ORF">BKA12_000283</name>
</gene>
<comment type="catalytic activity">
    <reaction evidence="9">
        <text>Fe-coproporphyrin III + H2O2 + H(+) = harderoheme III + CO2 + 2 H2O</text>
        <dbReference type="Rhea" id="RHEA:57940"/>
        <dbReference type="ChEBI" id="CHEBI:15377"/>
        <dbReference type="ChEBI" id="CHEBI:15378"/>
        <dbReference type="ChEBI" id="CHEBI:16240"/>
        <dbReference type="ChEBI" id="CHEBI:16526"/>
        <dbReference type="ChEBI" id="CHEBI:68438"/>
        <dbReference type="ChEBI" id="CHEBI:142463"/>
    </reaction>
</comment>
<dbReference type="NCBIfam" id="NF042928">
    <property type="entry name" value="HemQ_actino"/>
    <property type="match status" value="1"/>
</dbReference>
<evidence type="ECO:0000256" key="4">
    <source>
        <dbReference type="ARBA" id="ARBA00023004"/>
    </source>
</evidence>
<dbReference type="GO" id="GO:0016634">
    <property type="term" value="F:oxidoreductase activity, acting on the CH-CH group of donors, oxygen as acceptor"/>
    <property type="evidence" value="ECO:0007669"/>
    <property type="project" value="UniProtKB-UniRule"/>
</dbReference>
<dbReference type="RefSeq" id="WP_420826502.1">
    <property type="nucleotide sequence ID" value="NZ_JACHBL010000001.1"/>
</dbReference>
<dbReference type="GO" id="GO:0006785">
    <property type="term" value="P:heme B biosynthetic process"/>
    <property type="evidence" value="ECO:0007669"/>
    <property type="project" value="UniProtKB-UniRule"/>
</dbReference>
<dbReference type="GO" id="GO:0046872">
    <property type="term" value="F:metal ion binding"/>
    <property type="evidence" value="ECO:0007669"/>
    <property type="project" value="UniProtKB-KW"/>
</dbReference>
<dbReference type="InterPro" id="IPR011008">
    <property type="entry name" value="Dimeric_a/b-barrel"/>
</dbReference>
<keyword evidence="9" id="KW-0350">Heme biosynthesis</keyword>
<dbReference type="EC" id="1.3.98.5" evidence="8 9"/>
<dbReference type="PANTHER" id="PTHR36843">
    <property type="entry name" value="HEME-DEPENDENT PEROXIDASE YWFI-RELATED"/>
    <property type="match status" value="1"/>
</dbReference>
<dbReference type="Pfam" id="PF06778">
    <property type="entry name" value="Chlor_dismutase"/>
    <property type="match status" value="1"/>
</dbReference>
<keyword evidence="4 9" id="KW-0408">Iron</keyword>
<keyword evidence="2 9" id="KW-0349">Heme</keyword>
<feature type="binding site" description="axial binding residue" evidence="9">
    <location>
        <position position="184"/>
    </location>
    <ligand>
        <name>Fe-coproporphyrin III</name>
        <dbReference type="ChEBI" id="CHEBI:68438"/>
    </ligand>
    <ligandPart>
        <name>Fe</name>
        <dbReference type="ChEBI" id="CHEBI:18248"/>
    </ligandPart>
</feature>
<dbReference type="HAMAP" id="MF_02244">
    <property type="entry name" value="Coproheme_decarbox_2"/>
    <property type="match status" value="1"/>
</dbReference>
<evidence type="ECO:0000256" key="8">
    <source>
        <dbReference type="ARBA" id="ARBA00050019"/>
    </source>
</evidence>
<feature type="active site" evidence="9">
    <location>
        <position position="161"/>
    </location>
</feature>
<reference evidence="11 12" key="1">
    <citation type="submission" date="2020-08" db="EMBL/GenBank/DDBJ databases">
        <title>Sequencing the genomes of 1000 actinobacteria strains.</title>
        <authorList>
            <person name="Klenk H.-P."/>
        </authorList>
    </citation>
    <scope>NUCLEOTIDE SEQUENCE [LARGE SCALE GENOMIC DNA]</scope>
    <source>
        <strain evidence="11 12">DSM 23694</strain>
    </source>
</reference>
<evidence type="ECO:0000256" key="10">
    <source>
        <dbReference type="SAM" id="MobiDB-lite"/>
    </source>
</evidence>
<keyword evidence="12" id="KW-1185">Reference proteome</keyword>
<dbReference type="InterPro" id="IPR010644">
    <property type="entry name" value="ChdC/CLD"/>
</dbReference>
<comment type="cofactor">
    <cofactor evidence="9">
        <name>Fe-coproporphyrin III</name>
        <dbReference type="ChEBI" id="CHEBI:68438"/>
    </cofactor>
    <text evidence="9">Fe-coproporphyrin III acts as both substrate and redox cofactor.</text>
</comment>
<dbReference type="Gene3D" id="3.30.70.1030">
    <property type="entry name" value="Apc35880, domain 1"/>
    <property type="match status" value="2"/>
</dbReference>
<dbReference type="Proteomes" id="UP000523863">
    <property type="component" value="Unassembled WGS sequence"/>
</dbReference>
<evidence type="ECO:0000313" key="11">
    <source>
        <dbReference type="EMBL" id="MBB5597203.1"/>
    </source>
</evidence>
<accession>A0A7W8Y937</accession>
<keyword evidence="9 11" id="KW-0560">Oxidoreductase</keyword>
<protein>
    <recommendedName>
        <fullName evidence="1 9">Coproheme decarboxylase</fullName>
        <ecNumber evidence="8 9">1.3.98.5</ecNumber>
    </recommendedName>
    <alternativeName>
        <fullName evidence="5 9">Coproheme III oxidative decarboxylase</fullName>
    </alternativeName>
    <alternativeName>
        <fullName evidence="6 9">Hydrogen peroxide-dependent heme synthase</fullName>
    </alternativeName>
</protein>
<evidence type="ECO:0000256" key="7">
    <source>
        <dbReference type="ARBA" id="ARBA00049896"/>
    </source>
</evidence>
<feature type="region of interest" description="Disordered" evidence="10">
    <location>
        <begin position="1"/>
        <end position="37"/>
    </location>
</feature>
<organism evidence="11 12">
    <name type="scientific">Neomicrococcus lactis</name>
    <dbReference type="NCBI Taxonomy" id="732241"/>
    <lineage>
        <taxon>Bacteria</taxon>
        <taxon>Bacillati</taxon>
        <taxon>Actinomycetota</taxon>
        <taxon>Actinomycetes</taxon>
        <taxon>Micrococcales</taxon>
        <taxon>Micrococcaceae</taxon>
        <taxon>Neomicrococcus</taxon>
    </lineage>
</organism>